<sequence>MFVILCHLWGFIVDMVERFNHRTKGKKRKKNNRVTINYA</sequence>
<reference evidence="1" key="1">
    <citation type="submission" date="2014-05" db="EMBL/GenBank/DDBJ databases">
        <authorList>
            <person name="Chronopoulou M."/>
        </authorList>
    </citation>
    <scope>NUCLEOTIDE SEQUENCE</scope>
    <source>
        <tissue evidence="1">Whole organism</tissue>
    </source>
</reference>
<proteinExistence type="predicted"/>
<dbReference type="AlphaFoldDB" id="A0A0K2V1I2"/>
<dbReference type="EMBL" id="HACA01026824">
    <property type="protein sequence ID" value="CDW44185.1"/>
    <property type="molecule type" value="Transcribed_RNA"/>
</dbReference>
<protein>
    <submittedName>
        <fullName evidence="1">Uncharacterized protein</fullName>
    </submittedName>
</protein>
<accession>A0A0K2V1I2</accession>
<organism evidence="1">
    <name type="scientific">Lepeophtheirus salmonis</name>
    <name type="common">Salmon louse</name>
    <name type="synonym">Caligus salmonis</name>
    <dbReference type="NCBI Taxonomy" id="72036"/>
    <lineage>
        <taxon>Eukaryota</taxon>
        <taxon>Metazoa</taxon>
        <taxon>Ecdysozoa</taxon>
        <taxon>Arthropoda</taxon>
        <taxon>Crustacea</taxon>
        <taxon>Multicrustacea</taxon>
        <taxon>Hexanauplia</taxon>
        <taxon>Copepoda</taxon>
        <taxon>Siphonostomatoida</taxon>
        <taxon>Caligidae</taxon>
        <taxon>Lepeophtheirus</taxon>
    </lineage>
</organism>
<evidence type="ECO:0000313" key="1">
    <source>
        <dbReference type="EMBL" id="CDW44185.1"/>
    </source>
</evidence>
<name>A0A0K2V1I2_LEPSM</name>